<evidence type="ECO:0000313" key="4">
    <source>
        <dbReference type="Proteomes" id="UP000745577"/>
    </source>
</evidence>
<feature type="transmembrane region" description="Helical" evidence="2">
    <location>
        <begin position="6"/>
        <end position="26"/>
    </location>
</feature>
<dbReference type="Proteomes" id="UP000745577">
    <property type="component" value="Unassembled WGS sequence"/>
</dbReference>
<keyword evidence="2" id="KW-0472">Membrane</keyword>
<reference evidence="3" key="1">
    <citation type="submission" date="2020-04" db="EMBL/GenBank/DDBJ databases">
        <authorList>
            <person name="Zhang T."/>
        </authorList>
    </citation>
    <scope>NUCLEOTIDE SEQUENCE</scope>
    <source>
        <strain evidence="3">HKST-UBA15</strain>
    </source>
</reference>
<comment type="caution">
    <text evidence="3">The sequence shown here is derived from an EMBL/GenBank/DDBJ whole genome shotgun (WGS) entry which is preliminary data.</text>
</comment>
<accession>A0A955I991</accession>
<dbReference type="AlphaFoldDB" id="A0A955I991"/>
<feature type="transmembrane region" description="Helical" evidence="2">
    <location>
        <begin position="267"/>
        <end position="285"/>
    </location>
</feature>
<feature type="region of interest" description="Disordered" evidence="1">
    <location>
        <begin position="366"/>
        <end position="406"/>
    </location>
</feature>
<reference evidence="3" key="2">
    <citation type="journal article" date="2021" name="Microbiome">
        <title>Successional dynamics and alternative stable states in a saline activated sludge microbial community over 9 years.</title>
        <authorList>
            <person name="Wang Y."/>
            <person name="Ye J."/>
            <person name="Ju F."/>
            <person name="Liu L."/>
            <person name="Boyd J.A."/>
            <person name="Deng Y."/>
            <person name="Parks D.H."/>
            <person name="Jiang X."/>
            <person name="Yin X."/>
            <person name="Woodcroft B.J."/>
            <person name="Tyson G.W."/>
            <person name="Hugenholtz P."/>
            <person name="Polz M.F."/>
            <person name="Zhang T."/>
        </authorList>
    </citation>
    <scope>NUCLEOTIDE SEQUENCE</scope>
    <source>
        <strain evidence="3">HKST-UBA15</strain>
    </source>
</reference>
<feature type="compositionally biased region" description="Basic and acidic residues" evidence="1">
    <location>
        <begin position="386"/>
        <end position="406"/>
    </location>
</feature>
<feature type="transmembrane region" description="Helical" evidence="2">
    <location>
        <begin position="332"/>
        <end position="354"/>
    </location>
</feature>
<feature type="transmembrane region" description="Helical" evidence="2">
    <location>
        <begin position="241"/>
        <end position="261"/>
    </location>
</feature>
<keyword evidence="2" id="KW-0812">Transmembrane</keyword>
<evidence type="ECO:0000256" key="1">
    <source>
        <dbReference type="SAM" id="MobiDB-lite"/>
    </source>
</evidence>
<evidence type="ECO:0000313" key="3">
    <source>
        <dbReference type="EMBL" id="MCA9380384.1"/>
    </source>
</evidence>
<organism evidence="3 4">
    <name type="scientific">Candidatus Dojkabacteria bacterium</name>
    <dbReference type="NCBI Taxonomy" id="2099670"/>
    <lineage>
        <taxon>Bacteria</taxon>
        <taxon>Candidatus Dojkabacteria</taxon>
    </lineage>
</organism>
<proteinExistence type="predicted"/>
<dbReference type="EMBL" id="JAGQLL010000053">
    <property type="protein sequence ID" value="MCA9380384.1"/>
    <property type="molecule type" value="Genomic_DNA"/>
</dbReference>
<sequence length="406" mass="46018">MIKRFFSFNFSIIATLLIVVSFVAFYSRLRITDPQVHINAFEQVDSPERISEIINGNLDNFLKKELEVDEENNFPPKLTARILRTILQNINFEEVLSDAWVKNVENITNWMKGDSEFMLYFPKDLIIENYETAGSDDNFINDLVTISGYSDLPQCDAVSDINEASYLIGEVECGGPLLNEYIENDFKDRIGVVNGQTFLEGFLNAILGDVDEQTTLTGESQENFNNSDISKVPMILDKIKIYSISGLLIAFVSSLIAIKLSDKPALAFLRIIGNVGVLIVLLSLLSKVAVRIIADFLLWGNIKLPPEVYNDLNAKLIMDYVKDLTGAILDKILVEFMIIGIVLIVIVIALYLIFKFTRLIRNDVNDEDEDEESNYEDEDDESEEGEPYKDNKKFEDKLLSHDSDTI</sequence>
<protein>
    <submittedName>
        <fullName evidence="3">Uncharacterized protein</fullName>
    </submittedName>
</protein>
<gene>
    <name evidence="3" type="ORF">KC675_04360</name>
</gene>
<evidence type="ECO:0000256" key="2">
    <source>
        <dbReference type="SAM" id="Phobius"/>
    </source>
</evidence>
<name>A0A955I991_9BACT</name>
<feature type="compositionally biased region" description="Acidic residues" evidence="1">
    <location>
        <begin position="366"/>
        <end position="385"/>
    </location>
</feature>
<keyword evidence="2" id="KW-1133">Transmembrane helix</keyword>